<dbReference type="eggNOG" id="KOG3759">
    <property type="taxonomic scope" value="Eukaryota"/>
</dbReference>
<protein>
    <submittedName>
        <fullName evidence="2">Uncharacterized protein</fullName>
    </submittedName>
</protein>
<organism evidence="2 3">
    <name type="scientific">Drosophila ananassae</name>
    <name type="common">Fruit fly</name>
    <dbReference type="NCBI Taxonomy" id="7217"/>
    <lineage>
        <taxon>Eukaryota</taxon>
        <taxon>Metazoa</taxon>
        <taxon>Ecdysozoa</taxon>
        <taxon>Arthropoda</taxon>
        <taxon>Hexapoda</taxon>
        <taxon>Insecta</taxon>
        <taxon>Pterygota</taxon>
        <taxon>Neoptera</taxon>
        <taxon>Endopterygota</taxon>
        <taxon>Diptera</taxon>
        <taxon>Brachycera</taxon>
        <taxon>Muscomorpha</taxon>
        <taxon>Ephydroidea</taxon>
        <taxon>Drosophilidae</taxon>
        <taxon>Drosophila</taxon>
        <taxon>Sophophora</taxon>
    </lineage>
</organism>
<dbReference type="InParanoid" id="B3LVT3"/>
<feature type="compositionally biased region" description="Polar residues" evidence="1">
    <location>
        <begin position="461"/>
        <end position="477"/>
    </location>
</feature>
<dbReference type="EMBL" id="CH902617">
    <property type="protein sequence ID" value="EDV43707.1"/>
    <property type="molecule type" value="Genomic_DNA"/>
</dbReference>
<feature type="compositionally biased region" description="Polar residues" evidence="1">
    <location>
        <begin position="327"/>
        <end position="347"/>
    </location>
</feature>
<evidence type="ECO:0000313" key="3">
    <source>
        <dbReference type="Proteomes" id="UP000007801"/>
    </source>
</evidence>
<sequence length="505" mass="56355">MKLKSRKQEPVGPQKTSSKSTVGSLSAQGTERVYTEVDSEGRLVSRPLTPYECKLEDDVEQLQEALFTISSHYAKIQFRLRQISSASCSERNCLLEELQRMTTQGLDGCNPNQAEELPNLKCDSLSLGNVRFKQQKIINQLRESLQDLAEAAGACFEADYKAVGDGPEYVEEFDSSQQIELCPDKKETGGQYLQEVWSDADYGNEELRWPIEKPRRLKNKSGKSKGRSRRSSNISKESQKNKISEKLKRKPSKSPANQDSKVASTQNTKRTITPLKATSKSKANVAKRFSQNILNSLNSGPNLGMTVCSCPIKIQDSPFTPLRRTQSISQYSGEKSRNSLTSPSRHSGGTIRELANSVLQRSVGAITRFSGARTMTLHPPLLQTQSTMPFSSLSKCRTSIETAKLRQGVGRSSDRKIHKCRYKRVASFPSQSDDYSQEMERNAKFLFQEGPQRGNIDFSGAPNTQRDSLSNTSESSIKSLNIRKSCPWKFVTGPESTETSERSES</sequence>
<evidence type="ECO:0000256" key="1">
    <source>
        <dbReference type="SAM" id="MobiDB-lite"/>
    </source>
</evidence>
<dbReference type="GeneID" id="6499190"/>
<accession>B3LVT3</accession>
<feature type="compositionally biased region" description="Polar residues" evidence="1">
    <location>
        <begin position="254"/>
        <end position="282"/>
    </location>
</feature>
<feature type="region of interest" description="Disordered" evidence="1">
    <location>
        <begin position="327"/>
        <end position="349"/>
    </location>
</feature>
<dbReference type="SMR" id="B3LVT3"/>
<gene>
    <name evidence="2" type="primary">Dana\GF16394</name>
    <name evidence="2" type="synonym">dana_GLEANR_17663</name>
    <name evidence="2" type="ORF">GF16394</name>
</gene>
<proteinExistence type="predicted"/>
<dbReference type="HOGENOM" id="CLU_539992_0_0_1"/>
<feature type="region of interest" description="Disordered" evidence="1">
    <location>
        <begin position="448"/>
        <end position="477"/>
    </location>
</feature>
<feature type="compositionally biased region" description="Basic and acidic residues" evidence="1">
    <location>
        <begin position="237"/>
        <end position="246"/>
    </location>
</feature>
<dbReference type="AlphaFoldDB" id="B3LVT3"/>
<feature type="compositionally biased region" description="Basic residues" evidence="1">
    <location>
        <begin position="215"/>
        <end position="230"/>
    </location>
</feature>
<dbReference type="KEGG" id="dan:6499190"/>
<keyword evidence="3" id="KW-1185">Reference proteome</keyword>
<feature type="compositionally biased region" description="Polar residues" evidence="1">
    <location>
        <begin position="14"/>
        <end position="29"/>
    </location>
</feature>
<feature type="region of interest" description="Disordered" evidence="1">
    <location>
        <begin position="1"/>
        <end position="34"/>
    </location>
</feature>
<dbReference type="Proteomes" id="UP000007801">
    <property type="component" value="Unassembled WGS sequence"/>
</dbReference>
<feature type="region of interest" description="Disordered" evidence="1">
    <location>
        <begin position="213"/>
        <end position="283"/>
    </location>
</feature>
<dbReference type="OrthoDB" id="10068328at2759"/>
<name>B3LVT3_DROAN</name>
<evidence type="ECO:0000313" key="2">
    <source>
        <dbReference type="EMBL" id="EDV43707.1"/>
    </source>
</evidence>
<reference evidence="2 3" key="1">
    <citation type="journal article" date="2007" name="Nature">
        <title>Evolution of genes and genomes on the Drosophila phylogeny.</title>
        <authorList>
            <consortium name="Drosophila 12 Genomes Consortium"/>
            <person name="Clark A.G."/>
            <person name="Eisen M.B."/>
            <person name="Smith D.R."/>
            <person name="Bergman C.M."/>
            <person name="Oliver B."/>
            <person name="Markow T.A."/>
            <person name="Kaufman T.C."/>
            <person name="Kellis M."/>
            <person name="Gelbart W."/>
            <person name="Iyer V.N."/>
            <person name="Pollard D.A."/>
            <person name="Sackton T.B."/>
            <person name="Larracuente A.M."/>
            <person name="Singh N.D."/>
            <person name="Abad J.P."/>
            <person name="Abt D.N."/>
            <person name="Adryan B."/>
            <person name="Aguade M."/>
            <person name="Akashi H."/>
            <person name="Anderson W.W."/>
            <person name="Aquadro C.F."/>
            <person name="Ardell D.H."/>
            <person name="Arguello R."/>
            <person name="Artieri C.G."/>
            <person name="Barbash D.A."/>
            <person name="Barker D."/>
            <person name="Barsanti P."/>
            <person name="Batterham P."/>
            <person name="Batzoglou S."/>
            <person name="Begun D."/>
            <person name="Bhutkar A."/>
            <person name="Blanco E."/>
            <person name="Bosak S.A."/>
            <person name="Bradley R.K."/>
            <person name="Brand A.D."/>
            <person name="Brent M.R."/>
            <person name="Brooks A.N."/>
            <person name="Brown R.H."/>
            <person name="Butlin R.K."/>
            <person name="Caggese C."/>
            <person name="Calvi B.R."/>
            <person name="Bernardo de Carvalho A."/>
            <person name="Caspi A."/>
            <person name="Castrezana S."/>
            <person name="Celniker S.E."/>
            <person name="Chang J.L."/>
            <person name="Chapple C."/>
            <person name="Chatterji S."/>
            <person name="Chinwalla A."/>
            <person name="Civetta A."/>
            <person name="Clifton S.W."/>
            <person name="Comeron J.M."/>
            <person name="Costello J.C."/>
            <person name="Coyne J.A."/>
            <person name="Daub J."/>
            <person name="David R.G."/>
            <person name="Delcher A.L."/>
            <person name="Delehaunty K."/>
            <person name="Do C.B."/>
            <person name="Ebling H."/>
            <person name="Edwards K."/>
            <person name="Eickbush T."/>
            <person name="Evans J.D."/>
            <person name="Filipski A."/>
            <person name="Findeiss S."/>
            <person name="Freyhult E."/>
            <person name="Fulton L."/>
            <person name="Fulton R."/>
            <person name="Garcia A.C."/>
            <person name="Gardiner A."/>
            <person name="Garfield D.A."/>
            <person name="Garvin B.E."/>
            <person name="Gibson G."/>
            <person name="Gilbert D."/>
            <person name="Gnerre S."/>
            <person name="Godfrey J."/>
            <person name="Good R."/>
            <person name="Gotea V."/>
            <person name="Gravely B."/>
            <person name="Greenberg A.J."/>
            <person name="Griffiths-Jones S."/>
            <person name="Gross S."/>
            <person name="Guigo R."/>
            <person name="Gustafson E.A."/>
            <person name="Haerty W."/>
            <person name="Hahn M.W."/>
            <person name="Halligan D.L."/>
            <person name="Halpern A.L."/>
            <person name="Halter G.M."/>
            <person name="Han M.V."/>
            <person name="Heger A."/>
            <person name="Hillier L."/>
            <person name="Hinrichs A.S."/>
            <person name="Holmes I."/>
            <person name="Hoskins R.A."/>
            <person name="Hubisz M.J."/>
            <person name="Hultmark D."/>
            <person name="Huntley M.A."/>
            <person name="Jaffe D.B."/>
            <person name="Jagadeeshan S."/>
            <person name="Jeck W.R."/>
            <person name="Johnson J."/>
            <person name="Jones C.D."/>
            <person name="Jordan W.C."/>
            <person name="Karpen G.H."/>
            <person name="Kataoka E."/>
            <person name="Keightley P.D."/>
            <person name="Kheradpour P."/>
            <person name="Kirkness E.F."/>
            <person name="Koerich L.B."/>
            <person name="Kristiansen K."/>
            <person name="Kudrna D."/>
            <person name="Kulathinal R.J."/>
            <person name="Kumar S."/>
            <person name="Kwok R."/>
            <person name="Lander E."/>
            <person name="Langley C.H."/>
            <person name="Lapoint R."/>
            <person name="Lazzaro B.P."/>
            <person name="Lee S.J."/>
            <person name="Levesque L."/>
            <person name="Li R."/>
            <person name="Lin C.F."/>
            <person name="Lin M.F."/>
            <person name="Lindblad-Toh K."/>
            <person name="Llopart A."/>
            <person name="Long M."/>
            <person name="Low L."/>
            <person name="Lozovsky E."/>
            <person name="Lu J."/>
            <person name="Luo M."/>
            <person name="Machado C.A."/>
            <person name="Makalowski W."/>
            <person name="Marzo M."/>
            <person name="Matsuda M."/>
            <person name="Matzkin L."/>
            <person name="McAllister B."/>
            <person name="McBride C.S."/>
            <person name="McKernan B."/>
            <person name="McKernan K."/>
            <person name="Mendez-Lago M."/>
            <person name="Minx P."/>
            <person name="Mollenhauer M.U."/>
            <person name="Montooth K."/>
            <person name="Mount S.M."/>
            <person name="Mu X."/>
            <person name="Myers E."/>
            <person name="Negre B."/>
            <person name="Newfeld S."/>
            <person name="Nielsen R."/>
            <person name="Noor M.A."/>
            <person name="O'Grady P."/>
            <person name="Pachter L."/>
            <person name="Papaceit M."/>
            <person name="Parisi M.J."/>
            <person name="Parisi M."/>
            <person name="Parts L."/>
            <person name="Pedersen J.S."/>
            <person name="Pesole G."/>
            <person name="Phillippy A.M."/>
            <person name="Ponting C.P."/>
            <person name="Pop M."/>
            <person name="Porcelli D."/>
            <person name="Powell J.R."/>
            <person name="Prohaska S."/>
            <person name="Pruitt K."/>
            <person name="Puig M."/>
            <person name="Quesneville H."/>
            <person name="Ram K.R."/>
            <person name="Rand D."/>
            <person name="Rasmussen M.D."/>
            <person name="Reed L.K."/>
            <person name="Reenan R."/>
            <person name="Reily A."/>
            <person name="Remington K.A."/>
            <person name="Rieger T.T."/>
            <person name="Ritchie M.G."/>
            <person name="Robin C."/>
            <person name="Rogers Y.H."/>
            <person name="Rohde C."/>
            <person name="Rozas J."/>
            <person name="Rubenfield M.J."/>
            <person name="Ruiz A."/>
            <person name="Russo S."/>
            <person name="Salzberg S.L."/>
            <person name="Sanchez-Gracia A."/>
            <person name="Saranga D.J."/>
            <person name="Sato H."/>
            <person name="Schaeffer S.W."/>
            <person name="Schatz M.C."/>
            <person name="Schlenke T."/>
            <person name="Schwartz R."/>
            <person name="Segarra C."/>
            <person name="Singh R.S."/>
            <person name="Sirot L."/>
            <person name="Sirota M."/>
            <person name="Sisneros N.B."/>
            <person name="Smith C.D."/>
            <person name="Smith T.F."/>
            <person name="Spieth J."/>
            <person name="Stage D.E."/>
            <person name="Stark A."/>
            <person name="Stephan W."/>
            <person name="Strausberg R.L."/>
            <person name="Strempel S."/>
            <person name="Sturgill D."/>
            <person name="Sutton G."/>
            <person name="Sutton G.G."/>
            <person name="Tao W."/>
            <person name="Teichmann S."/>
            <person name="Tobari Y.N."/>
            <person name="Tomimura Y."/>
            <person name="Tsolas J.M."/>
            <person name="Valente V.L."/>
            <person name="Venter E."/>
            <person name="Venter J.C."/>
            <person name="Vicario S."/>
            <person name="Vieira F.G."/>
            <person name="Vilella A.J."/>
            <person name="Villasante A."/>
            <person name="Walenz B."/>
            <person name="Wang J."/>
            <person name="Wasserman M."/>
            <person name="Watts T."/>
            <person name="Wilson D."/>
            <person name="Wilson R.K."/>
            <person name="Wing R.A."/>
            <person name="Wolfner M.F."/>
            <person name="Wong A."/>
            <person name="Wong G.K."/>
            <person name="Wu C.I."/>
            <person name="Wu G."/>
            <person name="Yamamoto D."/>
            <person name="Yang H.P."/>
            <person name="Yang S.P."/>
            <person name="Yorke J.A."/>
            <person name="Yoshida K."/>
            <person name="Zdobnov E."/>
            <person name="Zhang P."/>
            <person name="Zhang Y."/>
            <person name="Zimin A.V."/>
            <person name="Baldwin J."/>
            <person name="Abdouelleil A."/>
            <person name="Abdulkadir J."/>
            <person name="Abebe A."/>
            <person name="Abera B."/>
            <person name="Abreu J."/>
            <person name="Acer S.C."/>
            <person name="Aftuck L."/>
            <person name="Alexander A."/>
            <person name="An P."/>
            <person name="Anderson E."/>
            <person name="Anderson S."/>
            <person name="Arachi H."/>
            <person name="Azer M."/>
            <person name="Bachantsang P."/>
            <person name="Barry A."/>
            <person name="Bayul T."/>
            <person name="Berlin A."/>
            <person name="Bessette D."/>
            <person name="Bloom T."/>
            <person name="Blye J."/>
            <person name="Boguslavskiy L."/>
            <person name="Bonnet C."/>
            <person name="Boukhgalter B."/>
            <person name="Bourzgui I."/>
            <person name="Brown A."/>
            <person name="Cahill P."/>
            <person name="Channer S."/>
            <person name="Cheshatsang Y."/>
            <person name="Chuda L."/>
            <person name="Citroen M."/>
            <person name="Collymore A."/>
            <person name="Cooke P."/>
            <person name="Costello M."/>
            <person name="D'Aco K."/>
            <person name="Daza R."/>
            <person name="De Haan G."/>
            <person name="DeGray S."/>
            <person name="DeMaso C."/>
            <person name="Dhargay N."/>
            <person name="Dooley K."/>
            <person name="Dooley E."/>
            <person name="Doricent M."/>
            <person name="Dorje P."/>
            <person name="Dorjee K."/>
            <person name="Dupes A."/>
            <person name="Elong R."/>
            <person name="Falk J."/>
            <person name="Farina A."/>
            <person name="Faro S."/>
            <person name="Ferguson D."/>
            <person name="Fisher S."/>
            <person name="Foley C.D."/>
            <person name="Franke A."/>
            <person name="Friedrich D."/>
            <person name="Gadbois L."/>
            <person name="Gearin G."/>
            <person name="Gearin C.R."/>
            <person name="Giannoukos G."/>
            <person name="Goode T."/>
            <person name="Graham J."/>
            <person name="Grandbois E."/>
            <person name="Grewal S."/>
            <person name="Gyaltsen K."/>
            <person name="Hafez N."/>
            <person name="Hagos B."/>
            <person name="Hall J."/>
            <person name="Henson C."/>
            <person name="Hollinger A."/>
            <person name="Honan T."/>
            <person name="Huard M.D."/>
            <person name="Hughes L."/>
            <person name="Hurhula B."/>
            <person name="Husby M.E."/>
            <person name="Kamat A."/>
            <person name="Kanga B."/>
            <person name="Kashin S."/>
            <person name="Khazanovich D."/>
            <person name="Kisner P."/>
            <person name="Lance K."/>
            <person name="Lara M."/>
            <person name="Lee W."/>
            <person name="Lennon N."/>
            <person name="Letendre F."/>
            <person name="LeVine R."/>
            <person name="Lipovsky A."/>
            <person name="Liu X."/>
            <person name="Liu J."/>
            <person name="Liu S."/>
            <person name="Lokyitsang T."/>
            <person name="Lokyitsang Y."/>
            <person name="Lubonja R."/>
            <person name="Lui A."/>
            <person name="MacDonald P."/>
            <person name="Magnisalis V."/>
            <person name="Maru K."/>
            <person name="Matthews C."/>
            <person name="McCusker W."/>
            <person name="McDonough S."/>
            <person name="Mehta T."/>
            <person name="Meldrim J."/>
            <person name="Meneus L."/>
            <person name="Mihai O."/>
            <person name="Mihalev A."/>
            <person name="Mihova T."/>
            <person name="Mittelman R."/>
            <person name="Mlenga V."/>
            <person name="Montmayeur A."/>
            <person name="Mulrain L."/>
            <person name="Navidi A."/>
            <person name="Naylor J."/>
            <person name="Negash T."/>
            <person name="Nguyen T."/>
            <person name="Nguyen N."/>
            <person name="Nicol R."/>
            <person name="Norbu C."/>
            <person name="Norbu N."/>
            <person name="Novod N."/>
            <person name="O'Neill B."/>
            <person name="Osman S."/>
            <person name="Markiewicz E."/>
            <person name="Oyono O.L."/>
            <person name="Patti C."/>
            <person name="Phunkhang P."/>
            <person name="Pierre F."/>
            <person name="Priest M."/>
            <person name="Raghuraman S."/>
            <person name="Rege F."/>
            <person name="Reyes R."/>
            <person name="Rise C."/>
            <person name="Rogov P."/>
            <person name="Ross K."/>
            <person name="Ryan E."/>
            <person name="Settipalli S."/>
            <person name="Shea T."/>
            <person name="Sherpa N."/>
            <person name="Shi L."/>
            <person name="Shih D."/>
            <person name="Sparrow T."/>
            <person name="Spaulding J."/>
            <person name="Stalker J."/>
            <person name="Stange-Thomann N."/>
            <person name="Stavropoulos S."/>
            <person name="Stone C."/>
            <person name="Strader C."/>
            <person name="Tesfaye S."/>
            <person name="Thomson T."/>
            <person name="Thoulutsang Y."/>
            <person name="Thoulutsang D."/>
            <person name="Topham K."/>
            <person name="Topping I."/>
            <person name="Tsamla T."/>
            <person name="Vassiliev H."/>
            <person name="Vo A."/>
            <person name="Wangchuk T."/>
            <person name="Wangdi T."/>
            <person name="Weiand M."/>
            <person name="Wilkinson J."/>
            <person name="Wilson A."/>
            <person name="Yadav S."/>
            <person name="Young G."/>
            <person name="Yu Q."/>
            <person name="Zembek L."/>
            <person name="Zhong D."/>
            <person name="Zimmer A."/>
            <person name="Zwirko Z."/>
            <person name="Jaffe D.B."/>
            <person name="Alvarez P."/>
            <person name="Brockman W."/>
            <person name="Butler J."/>
            <person name="Chin C."/>
            <person name="Gnerre S."/>
            <person name="Grabherr M."/>
            <person name="Kleber M."/>
            <person name="Mauceli E."/>
            <person name="MacCallum I."/>
        </authorList>
    </citation>
    <scope>NUCLEOTIDE SEQUENCE [LARGE SCALE GENOMIC DNA]</scope>
    <source>
        <strain evidence="3">Tucson 14024-0371.13</strain>
    </source>
</reference>